<dbReference type="EMBL" id="JRYO01000198">
    <property type="protein sequence ID" value="KHE91414.1"/>
    <property type="molecule type" value="Genomic_DNA"/>
</dbReference>
<dbReference type="Pfam" id="PF00137">
    <property type="entry name" value="ATP-synt_C"/>
    <property type="match status" value="1"/>
</dbReference>
<feature type="transmembrane region" description="Helical" evidence="5">
    <location>
        <begin position="82"/>
        <end position="102"/>
    </location>
</feature>
<comment type="caution">
    <text evidence="7">The sequence shown here is derived from an EMBL/GenBank/DDBJ whole genome shotgun (WGS) entry which is preliminary data.</text>
</comment>
<reference evidence="7 8" key="1">
    <citation type="submission" date="2014-10" db="EMBL/GenBank/DDBJ databases">
        <title>Draft genome of anammox bacterium scalindua brodae, obtained using differential coverage binning of sequence data from two enrichment reactors.</title>
        <authorList>
            <person name="Speth D.R."/>
            <person name="Russ L."/>
            <person name="Kartal B."/>
            <person name="Op den Camp H.J."/>
            <person name="Dutilh B.E."/>
            <person name="Jetten M.S."/>
        </authorList>
    </citation>
    <scope>NUCLEOTIDE SEQUENCE [LARGE SCALE GENOMIC DNA]</scope>
    <source>
        <strain evidence="7">RU1</strain>
    </source>
</reference>
<feature type="domain" description="V-ATPase proteolipid subunit C-like" evidence="6">
    <location>
        <begin position="87"/>
        <end position="142"/>
    </location>
</feature>
<gene>
    <name evidence="7" type="ORF">SCABRO_02843</name>
</gene>
<comment type="subcellular location">
    <subcellularLocation>
        <location evidence="1">Membrane</location>
        <topology evidence="1">Multi-pass membrane protein</topology>
    </subcellularLocation>
</comment>
<evidence type="ECO:0000259" key="6">
    <source>
        <dbReference type="Pfam" id="PF00137"/>
    </source>
</evidence>
<feature type="transmembrane region" description="Helical" evidence="5">
    <location>
        <begin position="123"/>
        <end position="144"/>
    </location>
</feature>
<accession>A0A0B0EFQ1</accession>
<dbReference type="InterPro" id="IPR035921">
    <property type="entry name" value="F/V-ATP_Csub_sf"/>
</dbReference>
<dbReference type="PATRIC" id="fig|237368.3.peg.3083"/>
<dbReference type="eggNOG" id="COG0636">
    <property type="taxonomic scope" value="Bacteria"/>
</dbReference>
<organism evidence="7 8">
    <name type="scientific">Candidatus Scalindua brodae</name>
    <dbReference type="NCBI Taxonomy" id="237368"/>
    <lineage>
        <taxon>Bacteria</taxon>
        <taxon>Pseudomonadati</taxon>
        <taxon>Planctomycetota</taxon>
        <taxon>Candidatus Brocadiia</taxon>
        <taxon>Candidatus Brocadiales</taxon>
        <taxon>Candidatus Scalinduaceae</taxon>
        <taxon>Candidatus Scalindua</taxon>
    </lineage>
</organism>
<dbReference type="InterPro" id="IPR002379">
    <property type="entry name" value="ATPase_proteolipid_c-like_dom"/>
</dbReference>
<feature type="transmembrane region" description="Helical" evidence="5">
    <location>
        <begin position="50"/>
        <end position="70"/>
    </location>
</feature>
<dbReference type="AlphaFoldDB" id="A0A0B0EFQ1"/>
<evidence type="ECO:0000313" key="7">
    <source>
        <dbReference type="EMBL" id="KHE91414.1"/>
    </source>
</evidence>
<proteinExistence type="predicted"/>
<keyword evidence="3 5" id="KW-1133">Transmembrane helix</keyword>
<evidence type="ECO:0000256" key="3">
    <source>
        <dbReference type="ARBA" id="ARBA00022989"/>
    </source>
</evidence>
<keyword evidence="4 5" id="KW-0472">Membrane</keyword>
<dbReference type="GO" id="GO:0015078">
    <property type="term" value="F:proton transmembrane transporter activity"/>
    <property type="evidence" value="ECO:0007669"/>
    <property type="project" value="InterPro"/>
</dbReference>
<dbReference type="NCBIfam" id="NF005174">
    <property type="entry name" value="PRK06649.1"/>
    <property type="match status" value="1"/>
</dbReference>
<evidence type="ECO:0000256" key="5">
    <source>
        <dbReference type="SAM" id="Phobius"/>
    </source>
</evidence>
<evidence type="ECO:0000256" key="2">
    <source>
        <dbReference type="ARBA" id="ARBA00022692"/>
    </source>
</evidence>
<evidence type="ECO:0000256" key="1">
    <source>
        <dbReference type="ARBA" id="ARBA00004141"/>
    </source>
</evidence>
<dbReference type="SUPFAM" id="SSF81333">
    <property type="entry name" value="F1F0 ATP synthase subunit C"/>
    <property type="match status" value="1"/>
</dbReference>
<dbReference type="Gene3D" id="1.20.120.610">
    <property type="entry name" value="lithium bound rotor ring of v- atpase"/>
    <property type="match status" value="1"/>
</dbReference>
<evidence type="ECO:0000313" key="8">
    <source>
        <dbReference type="Proteomes" id="UP000030652"/>
    </source>
</evidence>
<dbReference type="Proteomes" id="UP000030652">
    <property type="component" value="Unassembled WGS sequence"/>
</dbReference>
<evidence type="ECO:0000256" key="4">
    <source>
        <dbReference type="ARBA" id="ARBA00023136"/>
    </source>
</evidence>
<protein>
    <recommendedName>
        <fullName evidence="6">V-ATPase proteolipid subunit C-like domain-containing protein</fullName>
    </recommendedName>
</protein>
<sequence>MNILESLGNPGYVLALVFAAFGSALGTSAAGMAALGAWKKCFLQNKNAPFILVAFVGAPLSQTIYGMILMNTIKGAPETVSPLAKFTIGLMGGLAMGLSAWLQGRAGAMACDALTETQKGFGNYIMVLGIIETVALFVMVFLMTTLR</sequence>
<name>A0A0B0EFQ1_9BACT</name>
<dbReference type="GO" id="GO:0033177">
    <property type="term" value="C:proton-transporting two-sector ATPase complex, proton-transporting domain"/>
    <property type="evidence" value="ECO:0007669"/>
    <property type="project" value="InterPro"/>
</dbReference>
<feature type="transmembrane region" description="Helical" evidence="5">
    <location>
        <begin position="12"/>
        <end position="38"/>
    </location>
</feature>
<keyword evidence="2 5" id="KW-0812">Transmembrane</keyword>